<dbReference type="EMBL" id="AMQN01000915">
    <property type="status" value="NOT_ANNOTATED_CDS"/>
    <property type="molecule type" value="Genomic_DNA"/>
</dbReference>
<feature type="transmembrane region" description="Helical" evidence="8">
    <location>
        <begin position="161"/>
        <end position="189"/>
    </location>
</feature>
<keyword evidence="6" id="KW-0675">Receptor</keyword>
<dbReference type="Gene3D" id="1.20.1070.10">
    <property type="entry name" value="Rhodopsin 7-helix transmembrane proteins"/>
    <property type="match status" value="1"/>
</dbReference>
<dbReference type="OMA" id="RIYSHVK"/>
<dbReference type="Pfam" id="PF00001">
    <property type="entry name" value="7tm_1"/>
    <property type="match status" value="1"/>
</dbReference>
<keyword evidence="5 8" id="KW-0472">Membrane</keyword>
<evidence type="ECO:0000256" key="5">
    <source>
        <dbReference type="ARBA" id="ARBA00023136"/>
    </source>
</evidence>
<dbReference type="HOGENOM" id="CLU_009579_3_0_1"/>
<evidence type="ECO:0000256" key="2">
    <source>
        <dbReference type="ARBA" id="ARBA00022692"/>
    </source>
</evidence>
<evidence type="ECO:0000256" key="8">
    <source>
        <dbReference type="SAM" id="Phobius"/>
    </source>
</evidence>
<protein>
    <recommendedName>
        <fullName evidence="9">G-protein coupled receptors family 1 profile domain-containing protein</fullName>
    </recommendedName>
</protein>
<keyword evidence="7" id="KW-0807">Transducer</keyword>
<feature type="non-terminal residue" evidence="10">
    <location>
        <position position="1"/>
    </location>
</feature>
<gene>
    <name evidence="10" type="ORF">CAPTEDRAFT_84459</name>
</gene>
<dbReference type="OrthoDB" id="6130122at2759"/>
<evidence type="ECO:0000256" key="7">
    <source>
        <dbReference type="ARBA" id="ARBA00023224"/>
    </source>
</evidence>
<dbReference type="SUPFAM" id="SSF81321">
    <property type="entry name" value="Family A G protein-coupled receptor-like"/>
    <property type="match status" value="1"/>
</dbReference>
<dbReference type="GO" id="GO:0004930">
    <property type="term" value="F:G protein-coupled receptor activity"/>
    <property type="evidence" value="ECO:0007669"/>
    <property type="project" value="UniProtKB-KW"/>
</dbReference>
<accession>R7UWV6</accession>
<dbReference type="EMBL" id="KB297234">
    <property type="protein sequence ID" value="ELU10809.1"/>
    <property type="molecule type" value="Genomic_DNA"/>
</dbReference>
<dbReference type="InterPro" id="IPR050125">
    <property type="entry name" value="GPCR_opsins"/>
</dbReference>
<evidence type="ECO:0000259" key="9">
    <source>
        <dbReference type="PROSITE" id="PS50262"/>
    </source>
</evidence>
<dbReference type="EnsemblMetazoa" id="CapteT84459">
    <property type="protein sequence ID" value="CapteP84459"/>
    <property type="gene ID" value="CapteG84459"/>
</dbReference>
<dbReference type="PRINTS" id="PR00237">
    <property type="entry name" value="GPCRRHODOPSN"/>
</dbReference>
<keyword evidence="12" id="KW-1185">Reference proteome</keyword>
<feature type="transmembrane region" description="Helical" evidence="8">
    <location>
        <begin position="114"/>
        <end position="134"/>
    </location>
</feature>
<dbReference type="PANTHER" id="PTHR24240">
    <property type="entry name" value="OPSIN"/>
    <property type="match status" value="1"/>
</dbReference>
<feature type="domain" description="G-protein coupled receptors family 1 profile" evidence="9">
    <location>
        <begin position="16"/>
        <end position="264"/>
    </location>
</feature>
<dbReference type="InterPro" id="IPR000276">
    <property type="entry name" value="GPCR_Rhodpsn"/>
</dbReference>
<dbReference type="InterPro" id="IPR017452">
    <property type="entry name" value="GPCR_Rhodpsn_7TM"/>
</dbReference>
<evidence type="ECO:0000256" key="3">
    <source>
        <dbReference type="ARBA" id="ARBA00022989"/>
    </source>
</evidence>
<evidence type="ECO:0000313" key="10">
    <source>
        <dbReference type="EMBL" id="ELU10809.1"/>
    </source>
</evidence>
<reference evidence="10 12" key="2">
    <citation type="journal article" date="2013" name="Nature">
        <title>Insights into bilaterian evolution from three spiralian genomes.</title>
        <authorList>
            <person name="Simakov O."/>
            <person name="Marletaz F."/>
            <person name="Cho S.J."/>
            <person name="Edsinger-Gonzales E."/>
            <person name="Havlak P."/>
            <person name="Hellsten U."/>
            <person name="Kuo D.H."/>
            <person name="Larsson T."/>
            <person name="Lv J."/>
            <person name="Arendt D."/>
            <person name="Savage R."/>
            <person name="Osoegawa K."/>
            <person name="de Jong P."/>
            <person name="Grimwood J."/>
            <person name="Chapman J.A."/>
            <person name="Shapiro H."/>
            <person name="Aerts A."/>
            <person name="Otillar R.P."/>
            <person name="Terry A.Y."/>
            <person name="Boore J.L."/>
            <person name="Grigoriev I.V."/>
            <person name="Lindberg D.R."/>
            <person name="Seaver E.C."/>
            <person name="Weisblat D.A."/>
            <person name="Putnam N.H."/>
            <person name="Rokhsar D.S."/>
        </authorList>
    </citation>
    <scope>NUCLEOTIDE SEQUENCE</scope>
    <source>
        <strain evidence="10 12">I ESC-2004</strain>
    </source>
</reference>
<feature type="transmembrane region" description="Helical" evidence="8">
    <location>
        <begin position="6"/>
        <end position="25"/>
    </location>
</feature>
<dbReference type="CDD" id="cd00637">
    <property type="entry name" value="7tm_classA_rhodopsin-like"/>
    <property type="match status" value="1"/>
</dbReference>
<keyword evidence="3 8" id="KW-1133">Transmembrane helix</keyword>
<reference evidence="12" key="1">
    <citation type="submission" date="2012-12" db="EMBL/GenBank/DDBJ databases">
        <authorList>
            <person name="Hellsten U."/>
            <person name="Grimwood J."/>
            <person name="Chapman J.A."/>
            <person name="Shapiro H."/>
            <person name="Aerts A."/>
            <person name="Otillar R.P."/>
            <person name="Terry A.Y."/>
            <person name="Boore J.L."/>
            <person name="Simakov O."/>
            <person name="Marletaz F."/>
            <person name="Cho S.-J."/>
            <person name="Edsinger-Gonzales E."/>
            <person name="Havlak P."/>
            <person name="Kuo D.-H."/>
            <person name="Larsson T."/>
            <person name="Lv J."/>
            <person name="Arendt D."/>
            <person name="Savage R."/>
            <person name="Osoegawa K."/>
            <person name="de Jong P."/>
            <person name="Lindberg D.R."/>
            <person name="Seaver E.C."/>
            <person name="Weisblat D.A."/>
            <person name="Putnam N.H."/>
            <person name="Grigoriev I.V."/>
            <person name="Rokhsar D.S."/>
        </authorList>
    </citation>
    <scope>NUCLEOTIDE SEQUENCE</scope>
    <source>
        <strain evidence="12">I ESC-2004</strain>
    </source>
</reference>
<evidence type="ECO:0000256" key="4">
    <source>
        <dbReference type="ARBA" id="ARBA00023040"/>
    </source>
</evidence>
<dbReference type="Proteomes" id="UP000014760">
    <property type="component" value="Unassembled WGS sequence"/>
</dbReference>
<reference evidence="11" key="3">
    <citation type="submission" date="2015-06" db="UniProtKB">
        <authorList>
            <consortium name="EnsemblMetazoa"/>
        </authorList>
    </citation>
    <scope>IDENTIFICATION</scope>
</reference>
<dbReference type="GO" id="GO:0016020">
    <property type="term" value="C:membrane"/>
    <property type="evidence" value="ECO:0007669"/>
    <property type="project" value="UniProtKB-SubCell"/>
</dbReference>
<keyword evidence="2 8" id="KW-0812">Transmembrane</keyword>
<sequence>ITLTVVSIIQVSGVLANVLAIITILHSPKVRLSGQGFVLTLCCSDLLFIGVAFPFIIVALSRGQWPFGDFLCEFQGFLMCWSVTASTGNMAAIACARFLSVVHPSIYKQLKTQHLLLMMLCAWIYSFVVILPSVTGWGKISFSAHVDACVIEWTYRWDYTYLVAFFVFVVPLSVIAFCYFKIFSVFWVSKSKLAQGQSGGIKFSSKERRLAVQLLILLGAFLVCWGPYFVLVVCFDRQRRVKRSVYDIVTNFLVVSSLADPCIYFFSNPIMRREAKQLLCGFIRRRER</sequence>
<proteinExistence type="predicted"/>
<evidence type="ECO:0000313" key="12">
    <source>
        <dbReference type="Proteomes" id="UP000014760"/>
    </source>
</evidence>
<dbReference type="PROSITE" id="PS50262">
    <property type="entry name" value="G_PROTEIN_RECEP_F1_2"/>
    <property type="match status" value="1"/>
</dbReference>
<dbReference type="AlphaFoldDB" id="R7UWV6"/>
<feature type="transmembrane region" description="Helical" evidence="8">
    <location>
        <begin position="37"/>
        <end position="61"/>
    </location>
</feature>
<feature type="transmembrane region" description="Helical" evidence="8">
    <location>
        <begin position="210"/>
        <end position="228"/>
    </location>
</feature>
<name>R7UWV6_CAPTE</name>
<dbReference type="STRING" id="283909.R7UWV6"/>
<feature type="non-terminal residue" evidence="10">
    <location>
        <position position="288"/>
    </location>
</feature>
<organism evidence="10">
    <name type="scientific">Capitella teleta</name>
    <name type="common">Polychaete worm</name>
    <dbReference type="NCBI Taxonomy" id="283909"/>
    <lineage>
        <taxon>Eukaryota</taxon>
        <taxon>Metazoa</taxon>
        <taxon>Spiralia</taxon>
        <taxon>Lophotrochozoa</taxon>
        <taxon>Annelida</taxon>
        <taxon>Polychaeta</taxon>
        <taxon>Sedentaria</taxon>
        <taxon>Scolecida</taxon>
        <taxon>Capitellidae</taxon>
        <taxon>Capitella</taxon>
    </lineage>
</organism>
<evidence type="ECO:0000256" key="1">
    <source>
        <dbReference type="ARBA" id="ARBA00004141"/>
    </source>
</evidence>
<comment type="subcellular location">
    <subcellularLocation>
        <location evidence="1">Membrane</location>
        <topology evidence="1">Multi-pass membrane protein</topology>
    </subcellularLocation>
</comment>
<evidence type="ECO:0000256" key="6">
    <source>
        <dbReference type="ARBA" id="ARBA00023170"/>
    </source>
</evidence>
<feature type="transmembrane region" description="Helical" evidence="8">
    <location>
        <begin position="81"/>
        <end position="102"/>
    </location>
</feature>
<evidence type="ECO:0000313" key="11">
    <source>
        <dbReference type="EnsemblMetazoa" id="CapteP84459"/>
    </source>
</evidence>
<feature type="transmembrane region" description="Helical" evidence="8">
    <location>
        <begin position="248"/>
        <end position="266"/>
    </location>
</feature>
<keyword evidence="4" id="KW-0297">G-protein coupled receptor</keyword>